<feature type="domain" description="Barstar (barnase inhibitor)" evidence="1">
    <location>
        <begin position="56"/>
        <end position="84"/>
    </location>
</feature>
<dbReference type="InterPro" id="IPR035905">
    <property type="entry name" value="Barstar-like_sf"/>
</dbReference>
<protein>
    <submittedName>
        <fullName evidence="2">ARAD1D07106p</fullName>
    </submittedName>
</protein>
<gene>
    <name evidence="2" type="ORF">GNLVRS02_ARAD1D07106g</name>
</gene>
<reference evidence="2" key="1">
    <citation type="submission" date="2014-02" db="EMBL/GenBank/DDBJ databases">
        <authorList>
            <person name="Genoscope - CEA"/>
        </authorList>
    </citation>
    <scope>NUCLEOTIDE SEQUENCE</scope>
    <source>
        <strain evidence="2">LS3</strain>
    </source>
</reference>
<reference evidence="2" key="2">
    <citation type="submission" date="2014-06" db="EMBL/GenBank/DDBJ databases">
        <title>The complete genome of Blastobotrys (Arxula) adeninivorans LS3 - a yeast of biotechnological interest.</title>
        <authorList>
            <person name="Kunze G."/>
            <person name="Gaillardin C."/>
            <person name="Czernicka M."/>
            <person name="Durrens P."/>
            <person name="Martin T."/>
            <person name="Boer E."/>
            <person name="Gabaldon T."/>
            <person name="Cruz J."/>
            <person name="Talla E."/>
            <person name="Marck C."/>
            <person name="Goffeau A."/>
            <person name="Barbe V."/>
            <person name="Baret P."/>
            <person name="Baronian K."/>
            <person name="Beier S."/>
            <person name="Bleykasten C."/>
            <person name="Bode R."/>
            <person name="Casaregola S."/>
            <person name="Despons L."/>
            <person name="Fairhead C."/>
            <person name="Giersberg M."/>
            <person name="Gierski P."/>
            <person name="Hahnel U."/>
            <person name="Hartmann A."/>
            <person name="Jankowska D."/>
            <person name="Jubin C."/>
            <person name="Jung P."/>
            <person name="Lafontaine I."/>
            <person name="Leh-Louis V."/>
            <person name="Lemaire M."/>
            <person name="Marcet-Houben M."/>
            <person name="Mascher M."/>
            <person name="Morel G."/>
            <person name="Richard G.-F."/>
            <person name="Riechen J."/>
            <person name="Sacerdot C."/>
            <person name="Sarkar A."/>
            <person name="Savel G."/>
            <person name="Schacherer J."/>
            <person name="Sherman D."/>
            <person name="Straub M.-L."/>
            <person name="Stein N."/>
            <person name="Thierry A."/>
            <person name="Trautwein-Schult A."/>
            <person name="Westhof E."/>
            <person name="Worch S."/>
            <person name="Dujon B."/>
            <person name="Souciet J.-L."/>
            <person name="Wincker P."/>
            <person name="Scholz U."/>
            <person name="Neuveglise N."/>
        </authorList>
    </citation>
    <scope>NUCLEOTIDE SEQUENCE</scope>
    <source>
        <strain evidence="2">LS3</strain>
    </source>
</reference>
<name>A0A060T819_BLAAD</name>
<dbReference type="InterPro" id="IPR000468">
    <property type="entry name" value="Barstar"/>
</dbReference>
<dbReference type="Pfam" id="PF01337">
    <property type="entry name" value="Barstar"/>
    <property type="match status" value="1"/>
</dbReference>
<sequence length="151" mass="16248">MAQLTPPNNGVYIVNSAPLISPSPNGSFNPGGRAAPPIHFHSIDLERDPNLRHPLKLFHAFANSFGFPDYYGYGLAALPDCLTVNLALASEAHGGIATGHVLTILLGPLCGTDLGQWLINSLHKVCQFHKARGAVFIVYVVERPLANWGKL</sequence>
<proteinExistence type="predicted"/>
<dbReference type="Gene3D" id="3.30.370.10">
    <property type="entry name" value="Barstar-like"/>
    <property type="match status" value="1"/>
</dbReference>
<dbReference type="SUPFAM" id="SSF52038">
    <property type="entry name" value="Barstar-related"/>
    <property type="match status" value="1"/>
</dbReference>
<accession>A0A060T819</accession>
<evidence type="ECO:0000259" key="1">
    <source>
        <dbReference type="Pfam" id="PF01337"/>
    </source>
</evidence>
<dbReference type="EMBL" id="HG937694">
    <property type="protein sequence ID" value="CDP37245.1"/>
    <property type="molecule type" value="Genomic_DNA"/>
</dbReference>
<evidence type="ECO:0000313" key="2">
    <source>
        <dbReference type="EMBL" id="CDP37245.1"/>
    </source>
</evidence>
<organism evidence="2">
    <name type="scientific">Blastobotrys adeninivorans</name>
    <name type="common">Yeast</name>
    <name type="synonym">Arxula adeninivorans</name>
    <dbReference type="NCBI Taxonomy" id="409370"/>
    <lineage>
        <taxon>Eukaryota</taxon>
        <taxon>Fungi</taxon>
        <taxon>Dikarya</taxon>
        <taxon>Ascomycota</taxon>
        <taxon>Saccharomycotina</taxon>
        <taxon>Dipodascomycetes</taxon>
        <taxon>Dipodascales</taxon>
        <taxon>Trichomonascaceae</taxon>
        <taxon>Blastobotrys</taxon>
    </lineage>
</organism>
<dbReference type="AlphaFoldDB" id="A0A060T819"/>